<dbReference type="InterPro" id="IPR018677">
    <property type="entry name" value="DUF2157"/>
</dbReference>
<sequence length="594" mass="68634">MIRIQQEVFSWQDQKFVQHLQIFGFSLIAISILYLVAANWFMLPQFIQLVTPQLLLLLSALSSVFLVKNDSLIQCLHAISGLMIGLSLAVIGQIYQTGADSYLLFLIWSVLLLPWLYRSNIGIFLMLCIVSQIALFLFFKQTFWGDEYPTVFLLSIHLLALLQFLFCLRYYPKIRYLFIIWFAMLSVWNMVMFLYMDKGLLYFICSLSLLSIAFVYFYKKNDQLCSVLSAVSLGITFTLIIVKWLDNLFRQSEILGLLIIAVIIFAWFALITFLLIKLIPNSRFNNIPLAVGAWISGLVLSSLMLTFWGNFSLIMGIIFVAFAAYILKIKQNLFLRQLAYCLFVAGQVAILFHTYDLIEEVYPLLLIQIIALVLAYWVRTHWFFVFVQLLALYALGVAMIWQDNAVHFWVGNVENFAYLTLLTYVFYMGLLWIQKIQPQQYQRSLMLSNLAMTIFFVGFYAFLGESEFADIHPIPVLTYGLPIVWCVCFIFLHIQNQFNLLAQGVLAVFGAVLIYYGYFEIFIVLAVFSWALMKKDKVTYAFALLAFIIILWCLYYSLDLTFLVKSLSIFISGTSLLLLSLCLMRFKNKVGIAQ</sequence>
<protein>
    <submittedName>
        <fullName evidence="4">DUF2157 domain-containing protein</fullName>
    </submittedName>
</protein>
<feature type="transmembrane region" description="Helical" evidence="1">
    <location>
        <begin position="101"/>
        <end position="117"/>
    </location>
</feature>
<evidence type="ECO:0000259" key="3">
    <source>
        <dbReference type="Pfam" id="PF14351"/>
    </source>
</evidence>
<feature type="transmembrane region" description="Helical" evidence="1">
    <location>
        <begin position="361"/>
        <end position="378"/>
    </location>
</feature>
<name>A0A3G2T046_9GAMM</name>
<feature type="transmembrane region" description="Helical" evidence="1">
    <location>
        <begin position="122"/>
        <end position="139"/>
    </location>
</feature>
<feature type="transmembrane region" description="Helical" evidence="1">
    <location>
        <begin position="151"/>
        <end position="171"/>
    </location>
</feature>
<feature type="transmembrane region" description="Helical" evidence="1">
    <location>
        <begin position="176"/>
        <end position="194"/>
    </location>
</feature>
<dbReference type="Pfam" id="PF09925">
    <property type="entry name" value="DUF2157"/>
    <property type="match status" value="1"/>
</dbReference>
<feature type="transmembrane region" description="Helical" evidence="1">
    <location>
        <begin position="74"/>
        <end position="95"/>
    </location>
</feature>
<evidence type="ECO:0000313" key="4">
    <source>
        <dbReference type="EMBL" id="AYO53533.1"/>
    </source>
</evidence>
<proteinExistence type="predicted"/>
<keyword evidence="1" id="KW-0472">Membrane</keyword>
<feature type="transmembrane region" description="Helical" evidence="1">
    <location>
        <begin position="311"/>
        <end position="327"/>
    </location>
</feature>
<feature type="transmembrane region" description="Helical" evidence="1">
    <location>
        <begin position="334"/>
        <end position="355"/>
    </location>
</feature>
<feature type="domain" description="DUF4401" evidence="3">
    <location>
        <begin position="289"/>
        <end position="585"/>
    </location>
</feature>
<feature type="transmembrane region" description="Helical" evidence="1">
    <location>
        <begin position="200"/>
        <end position="217"/>
    </location>
</feature>
<feature type="domain" description="DUF2157" evidence="2">
    <location>
        <begin position="12"/>
        <end position="119"/>
    </location>
</feature>
<dbReference type="Proteomes" id="UP000279962">
    <property type="component" value="Chromosome"/>
</dbReference>
<keyword evidence="1" id="KW-1133">Transmembrane helix</keyword>
<dbReference type="AlphaFoldDB" id="A0A3G2T046"/>
<feature type="transmembrane region" description="Helical" evidence="1">
    <location>
        <begin position="506"/>
        <end position="532"/>
    </location>
</feature>
<gene>
    <name evidence="4" type="ORF">CDG68_07670</name>
</gene>
<dbReference type="EMBL" id="CP033133">
    <property type="protein sequence ID" value="AYO53533.1"/>
    <property type="molecule type" value="Genomic_DNA"/>
</dbReference>
<dbReference type="RefSeq" id="WP_087553226.1">
    <property type="nucleotide sequence ID" value="NZ_CP033133.1"/>
</dbReference>
<organism evidence="4 5">
    <name type="scientific">Acinetobacter wuhouensis</name>
    <dbReference type="NCBI Taxonomy" id="1879050"/>
    <lineage>
        <taxon>Bacteria</taxon>
        <taxon>Pseudomonadati</taxon>
        <taxon>Pseudomonadota</taxon>
        <taxon>Gammaproteobacteria</taxon>
        <taxon>Moraxellales</taxon>
        <taxon>Moraxellaceae</taxon>
        <taxon>Acinetobacter</taxon>
    </lineage>
</organism>
<accession>A0A3G2T046</accession>
<evidence type="ECO:0000259" key="2">
    <source>
        <dbReference type="Pfam" id="PF09925"/>
    </source>
</evidence>
<feature type="transmembrane region" description="Helical" evidence="1">
    <location>
        <begin position="445"/>
        <end position="464"/>
    </location>
</feature>
<feature type="transmembrane region" description="Helical" evidence="1">
    <location>
        <begin position="254"/>
        <end position="275"/>
    </location>
</feature>
<dbReference type="InterPro" id="IPR025513">
    <property type="entry name" value="DUF4401"/>
</dbReference>
<reference evidence="4 5" key="1">
    <citation type="submission" date="2018-10" db="EMBL/GenBank/DDBJ databases">
        <title>The complete genome of Acinetobacter wuhouensis strain WCHAW010062.</title>
        <authorList>
            <person name="Hu Y."/>
            <person name="Long H."/>
            <person name="Feng Y."/>
            <person name="Zong Z."/>
        </authorList>
    </citation>
    <scope>NUCLEOTIDE SEQUENCE [LARGE SCALE GENOMIC DNA]</scope>
    <source>
        <strain evidence="4 5">WCHAW010062</strain>
    </source>
</reference>
<feature type="transmembrane region" description="Helical" evidence="1">
    <location>
        <begin position="20"/>
        <end position="40"/>
    </location>
</feature>
<feature type="transmembrane region" description="Helical" evidence="1">
    <location>
        <begin position="476"/>
        <end position="494"/>
    </location>
</feature>
<feature type="transmembrane region" description="Helical" evidence="1">
    <location>
        <begin position="416"/>
        <end position="433"/>
    </location>
</feature>
<feature type="transmembrane region" description="Helical" evidence="1">
    <location>
        <begin position="224"/>
        <end position="242"/>
    </location>
</feature>
<feature type="transmembrane region" description="Helical" evidence="1">
    <location>
        <begin position="46"/>
        <end position="67"/>
    </location>
</feature>
<evidence type="ECO:0000256" key="1">
    <source>
        <dbReference type="SAM" id="Phobius"/>
    </source>
</evidence>
<keyword evidence="1" id="KW-0812">Transmembrane</keyword>
<evidence type="ECO:0000313" key="5">
    <source>
        <dbReference type="Proteomes" id="UP000279962"/>
    </source>
</evidence>
<feature type="transmembrane region" description="Helical" evidence="1">
    <location>
        <begin position="383"/>
        <end position="401"/>
    </location>
</feature>
<feature type="transmembrane region" description="Helical" evidence="1">
    <location>
        <begin position="567"/>
        <end position="586"/>
    </location>
</feature>
<dbReference type="Pfam" id="PF14351">
    <property type="entry name" value="DUF4401"/>
    <property type="match status" value="1"/>
</dbReference>
<feature type="transmembrane region" description="Helical" evidence="1">
    <location>
        <begin position="287"/>
        <end position="305"/>
    </location>
</feature>
<feature type="transmembrane region" description="Helical" evidence="1">
    <location>
        <begin position="538"/>
        <end position="555"/>
    </location>
</feature>